<dbReference type="InParanoid" id="A0A2Y9H085"/>
<dbReference type="PANTHER" id="PTHR15001:SF9">
    <property type="entry name" value="BETA-DEFENSIN 115"/>
    <property type="match status" value="1"/>
</dbReference>
<dbReference type="AlphaFoldDB" id="A0A2Y9H085"/>
<keyword evidence="6 9" id="KW-0211">Defensin</keyword>
<organism evidence="11 12">
    <name type="scientific">Neomonachus schauinslandi</name>
    <name type="common">Hawaiian monk seal</name>
    <name type="synonym">Monachus schauinslandi</name>
    <dbReference type="NCBI Taxonomy" id="29088"/>
    <lineage>
        <taxon>Eukaryota</taxon>
        <taxon>Metazoa</taxon>
        <taxon>Chordata</taxon>
        <taxon>Craniata</taxon>
        <taxon>Vertebrata</taxon>
        <taxon>Euteleostomi</taxon>
        <taxon>Mammalia</taxon>
        <taxon>Eutheria</taxon>
        <taxon>Laurasiatheria</taxon>
        <taxon>Carnivora</taxon>
        <taxon>Caniformia</taxon>
        <taxon>Pinnipedia</taxon>
        <taxon>Phocidae</taxon>
        <taxon>Monachinae</taxon>
        <taxon>Monachini</taxon>
        <taxon>Neomonachus</taxon>
    </lineage>
</organism>
<evidence type="ECO:0000256" key="3">
    <source>
        <dbReference type="ARBA" id="ARBA00022525"/>
    </source>
</evidence>
<keyword evidence="3 9" id="KW-0964">Secreted</keyword>
<evidence type="ECO:0000313" key="11">
    <source>
        <dbReference type="Proteomes" id="UP000248481"/>
    </source>
</evidence>
<reference evidence="12" key="1">
    <citation type="submission" date="2025-08" db="UniProtKB">
        <authorList>
            <consortium name="RefSeq"/>
        </authorList>
    </citation>
    <scope>IDENTIFICATION</scope>
    <source>
        <tissue evidence="12">Blood</tissue>
    </source>
</reference>
<comment type="subcellular location">
    <subcellularLocation>
        <location evidence="1 9">Secreted</location>
    </subcellularLocation>
</comment>
<name>A0A2Y9H085_NEOSC</name>
<dbReference type="KEGG" id="nsu:110579659"/>
<dbReference type="GeneID" id="110579659"/>
<comment type="function">
    <text evidence="9">Has antibacterial activity.</text>
</comment>
<evidence type="ECO:0000256" key="8">
    <source>
        <dbReference type="ARBA" id="ARBA00023157"/>
    </source>
</evidence>
<gene>
    <name evidence="12" type="primary">DEFB115</name>
</gene>
<feature type="chain" id="PRO_5015798343" description="Beta-defensin" evidence="9">
    <location>
        <begin position="30"/>
        <end position="95"/>
    </location>
</feature>
<protein>
    <recommendedName>
        <fullName evidence="9">Beta-defensin</fullName>
    </recommendedName>
</protein>
<dbReference type="CTD" id="245929"/>
<keyword evidence="8" id="KW-1015">Disulfide bond</keyword>
<feature type="signal peptide" evidence="9">
    <location>
        <begin position="1"/>
        <end position="29"/>
    </location>
</feature>
<proteinExistence type="inferred from homology"/>
<evidence type="ECO:0000313" key="12">
    <source>
        <dbReference type="RefSeq" id="XP_021544991.1"/>
    </source>
</evidence>
<keyword evidence="4 9" id="KW-0929">Antimicrobial</keyword>
<dbReference type="GO" id="GO:0045087">
    <property type="term" value="P:innate immune response"/>
    <property type="evidence" value="ECO:0007669"/>
    <property type="project" value="InterPro"/>
</dbReference>
<evidence type="ECO:0000256" key="1">
    <source>
        <dbReference type="ARBA" id="ARBA00004613"/>
    </source>
</evidence>
<dbReference type="InterPro" id="IPR050544">
    <property type="entry name" value="Beta-defensin"/>
</dbReference>
<accession>A0A2Y9H085</accession>
<dbReference type="GO" id="GO:0042742">
    <property type="term" value="P:defense response to bacterium"/>
    <property type="evidence" value="ECO:0007669"/>
    <property type="project" value="UniProtKB-UniRule"/>
</dbReference>
<evidence type="ECO:0000256" key="2">
    <source>
        <dbReference type="ARBA" id="ARBA00007371"/>
    </source>
</evidence>
<evidence type="ECO:0000256" key="7">
    <source>
        <dbReference type="ARBA" id="ARBA00023022"/>
    </source>
</evidence>
<dbReference type="Proteomes" id="UP000248481">
    <property type="component" value="Chromosome 10"/>
</dbReference>
<evidence type="ECO:0000259" key="10">
    <source>
        <dbReference type="Pfam" id="PF13841"/>
    </source>
</evidence>
<comment type="similarity">
    <text evidence="2 9">Belongs to the beta-defensin family.</text>
</comment>
<dbReference type="PANTHER" id="PTHR15001">
    <property type="entry name" value="BETA-DEFENSIN 123-RELATED"/>
    <property type="match status" value="1"/>
</dbReference>
<evidence type="ECO:0000256" key="6">
    <source>
        <dbReference type="ARBA" id="ARBA00022940"/>
    </source>
</evidence>
<keyword evidence="11" id="KW-1185">Reference proteome</keyword>
<evidence type="ECO:0000256" key="9">
    <source>
        <dbReference type="RuleBase" id="RU231113"/>
    </source>
</evidence>
<dbReference type="Pfam" id="PF13841">
    <property type="entry name" value="Defensin_beta_2"/>
    <property type="match status" value="1"/>
</dbReference>
<keyword evidence="5 9" id="KW-0732">Signal</keyword>
<evidence type="ECO:0000256" key="4">
    <source>
        <dbReference type="ARBA" id="ARBA00022529"/>
    </source>
</evidence>
<dbReference type="GO" id="GO:0005576">
    <property type="term" value="C:extracellular region"/>
    <property type="evidence" value="ECO:0007669"/>
    <property type="project" value="UniProtKB-SubCell"/>
</dbReference>
<evidence type="ECO:0000256" key="5">
    <source>
        <dbReference type="ARBA" id="ARBA00022729"/>
    </source>
</evidence>
<feature type="domain" description="Beta-defensin" evidence="10">
    <location>
        <begin position="37"/>
        <end position="66"/>
    </location>
</feature>
<dbReference type="STRING" id="29088.A0A2Y9H085"/>
<dbReference type="InterPro" id="IPR025933">
    <property type="entry name" value="Beta_defensin_dom"/>
</dbReference>
<dbReference type="RefSeq" id="XP_021544991.1">
    <property type="nucleotide sequence ID" value="XM_021689316.1"/>
</dbReference>
<keyword evidence="7 9" id="KW-0044">Antibiotic</keyword>
<sequence length="95" mass="10777">MLLDRSSLLSGYIKLLFLTLAVLVLLAQASPDGWVKRCSYRIGRCRQSCKENEKKKEKCGAKKFCCIPDVKHLPSYRVEIQQMTCEAKARTAGRP</sequence>